<name>A0ABS2DAA6_9SPHN</name>
<dbReference type="PANTHER" id="PTHR36154">
    <property type="entry name" value="DNA-BINDING TRANSCRIPTIONAL ACTIVATOR ALPA"/>
    <property type="match status" value="1"/>
</dbReference>
<dbReference type="InterPro" id="IPR052931">
    <property type="entry name" value="Prophage_regulatory_activator"/>
</dbReference>
<organism evidence="1 2">
    <name type="scientific">Sphingomonas longa</name>
    <dbReference type="NCBI Taxonomy" id="2778730"/>
    <lineage>
        <taxon>Bacteria</taxon>
        <taxon>Pseudomonadati</taxon>
        <taxon>Pseudomonadota</taxon>
        <taxon>Alphaproteobacteria</taxon>
        <taxon>Sphingomonadales</taxon>
        <taxon>Sphingomonadaceae</taxon>
        <taxon>Sphingomonas</taxon>
    </lineage>
</organism>
<accession>A0ABS2DAA6</accession>
<comment type="caution">
    <text evidence="1">The sequence shown here is derived from an EMBL/GenBank/DDBJ whole genome shotgun (WGS) entry which is preliminary data.</text>
</comment>
<dbReference type="PANTHER" id="PTHR36154:SF1">
    <property type="entry name" value="DNA-BINDING TRANSCRIPTIONAL ACTIVATOR ALPA"/>
    <property type="match status" value="1"/>
</dbReference>
<sequence>MEEAVSSVRMLRRPEVEKTVGLSRSAIYAAMSRSDFPRPVQIGRRAVAWRSTDIEHWLENRPPSIGWI</sequence>
<reference evidence="1 2" key="1">
    <citation type="submission" date="2020-12" db="EMBL/GenBank/DDBJ databases">
        <title>Sphingomonas sp.</title>
        <authorList>
            <person name="Kim M.K."/>
        </authorList>
    </citation>
    <scope>NUCLEOTIDE SEQUENCE [LARGE SCALE GENOMIC DNA]</scope>
    <source>
        <strain evidence="1 2">BT552</strain>
    </source>
</reference>
<protein>
    <submittedName>
        <fullName evidence="1">AlpA family phage regulatory protein</fullName>
    </submittedName>
</protein>
<dbReference type="InterPro" id="IPR010260">
    <property type="entry name" value="AlpA"/>
</dbReference>
<gene>
    <name evidence="1" type="ORF">ILT43_15930</name>
</gene>
<dbReference type="Proteomes" id="UP000763641">
    <property type="component" value="Unassembled WGS sequence"/>
</dbReference>
<evidence type="ECO:0000313" key="1">
    <source>
        <dbReference type="EMBL" id="MBM6577872.1"/>
    </source>
</evidence>
<dbReference type="Pfam" id="PF05930">
    <property type="entry name" value="Phage_AlpA"/>
    <property type="match status" value="1"/>
</dbReference>
<keyword evidence="2" id="KW-1185">Reference proteome</keyword>
<dbReference type="Gene3D" id="1.10.238.160">
    <property type="match status" value="1"/>
</dbReference>
<dbReference type="EMBL" id="JAFEMC010000005">
    <property type="protein sequence ID" value="MBM6577872.1"/>
    <property type="molecule type" value="Genomic_DNA"/>
</dbReference>
<evidence type="ECO:0000313" key="2">
    <source>
        <dbReference type="Proteomes" id="UP000763641"/>
    </source>
</evidence>
<proteinExistence type="predicted"/>